<evidence type="ECO:0000256" key="3">
    <source>
        <dbReference type="ARBA" id="ARBA00023134"/>
    </source>
</evidence>
<keyword evidence="4 6" id="KW-0132">Cell division</keyword>
<keyword evidence="4 6" id="KW-0717">Septation</keyword>
<feature type="region of interest" description="Disordered" evidence="7">
    <location>
        <begin position="328"/>
        <end position="347"/>
    </location>
</feature>
<evidence type="ECO:0000256" key="2">
    <source>
        <dbReference type="ARBA" id="ARBA00022741"/>
    </source>
</evidence>
<dbReference type="EMBL" id="CP022132">
    <property type="protein sequence ID" value="ASG67248.1"/>
    <property type="molecule type" value="Genomic_DNA"/>
</dbReference>
<dbReference type="InterPro" id="IPR020805">
    <property type="entry name" value="Cell_div_FtsZ_CS"/>
</dbReference>
<accession>A0ABM6LXI4</accession>
<dbReference type="Proteomes" id="UP000249910">
    <property type="component" value="Chromosome"/>
</dbReference>
<comment type="function">
    <text evidence="4 6">Essential cell division protein that forms a contractile ring structure (Z ring) at the future cell division site. The regulation of the ring assembly controls the timing and the location of cell division. One of the functions of the FtsZ ring is to recruit other cell division proteins to the septum to produce a new cell wall between the dividing cells. Binds GTP and shows GTPase activity.</text>
</comment>
<dbReference type="Pfam" id="PF12327">
    <property type="entry name" value="FtsZ_C"/>
    <property type="match status" value="1"/>
</dbReference>
<dbReference type="Gene3D" id="3.30.1330.20">
    <property type="entry name" value="Tubulin/FtsZ, C-terminal domain"/>
    <property type="match status" value="1"/>
</dbReference>
<dbReference type="InterPro" id="IPR018316">
    <property type="entry name" value="Tubulin/FtsZ_2-layer-sand-dom"/>
</dbReference>
<keyword evidence="2 4" id="KW-0547">Nucleotide-binding</keyword>
<keyword evidence="11" id="KW-1185">Reference proteome</keyword>
<evidence type="ECO:0000256" key="6">
    <source>
        <dbReference type="RuleBase" id="RU000631"/>
    </source>
</evidence>
<keyword evidence="4" id="KW-0963">Cytoplasm</keyword>
<dbReference type="InterPro" id="IPR008280">
    <property type="entry name" value="Tub_FtsZ_C"/>
</dbReference>
<feature type="compositionally biased region" description="Low complexity" evidence="7">
    <location>
        <begin position="332"/>
        <end position="345"/>
    </location>
</feature>
<dbReference type="InterPro" id="IPR045061">
    <property type="entry name" value="FtsZ/CetZ"/>
</dbReference>
<dbReference type="InterPro" id="IPR000158">
    <property type="entry name" value="Cell_div_FtsZ"/>
</dbReference>
<dbReference type="GO" id="GO:0051301">
    <property type="term" value="P:cell division"/>
    <property type="evidence" value="ECO:0007669"/>
    <property type="project" value="UniProtKB-KW"/>
</dbReference>
<dbReference type="InterPro" id="IPR003008">
    <property type="entry name" value="Tubulin_FtsZ_GTPase"/>
</dbReference>
<evidence type="ECO:0000256" key="5">
    <source>
        <dbReference type="NCBIfam" id="TIGR00065"/>
    </source>
</evidence>
<feature type="domain" description="Tubulin/FtsZ GTPase" evidence="8">
    <location>
        <begin position="13"/>
        <end position="204"/>
    </location>
</feature>
<evidence type="ECO:0000259" key="9">
    <source>
        <dbReference type="SMART" id="SM00865"/>
    </source>
</evidence>
<dbReference type="SUPFAM" id="SSF52490">
    <property type="entry name" value="Tubulin nucleotide-binding domain-like"/>
    <property type="match status" value="1"/>
</dbReference>
<proteinExistence type="inferred from homology"/>
<dbReference type="SUPFAM" id="SSF55307">
    <property type="entry name" value="Tubulin C-terminal domain-like"/>
    <property type="match status" value="1"/>
</dbReference>
<dbReference type="Pfam" id="PF00091">
    <property type="entry name" value="Tubulin"/>
    <property type="match status" value="1"/>
</dbReference>
<evidence type="ECO:0000256" key="7">
    <source>
        <dbReference type="SAM" id="MobiDB-lite"/>
    </source>
</evidence>
<dbReference type="SMART" id="SM00864">
    <property type="entry name" value="Tubulin"/>
    <property type="match status" value="1"/>
</dbReference>
<dbReference type="PANTHER" id="PTHR30314">
    <property type="entry name" value="CELL DIVISION PROTEIN FTSZ-RELATED"/>
    <property type="match status" value="1"/>
</dbReference>
<protein>
    <recommendedName>
        <fullName evidence="4 5">Cell division protein FtsZ</fullName>
    </recommendedName>
</protein>
<dbReference type="SMART" id="SM00865">
    <property type="entry name" value="Tubulin_C"/>
    <property type="match status" value="1"/>
</dbReference>
<dbReference type="Gene3D" id="3.40.50.1440">
    <property type="entry name" value="Tubulin/FtsZ, GTPase domain"/>
    <property type="match status" value="1"/>
</dbReference>
<dbReference type="InterPro" id="IPR024757">
    <property type="entry name" value="FtsZ_C"/>
</dbReference>
<dbReference type="InterPro" id="IPR036525">
    <property type="entry name" value="Tubulin/FtsZ_GTPase_sf"/>
</dbReference>
<evidence type="ECO:0000256" key="4">
    <source>
        <dbReference type="HAMAP-Rule" id="MF_00909"/>
    </source>
</evidence>
<feature type="binding site" evidence="4">
    <location>
        <position position="186"/>
    </location>
    <ligand>
        <name>GTP</name>
        <dbReference type="ChEBI" id="CHEBI:37565"/>
    </ligand>
</feature>
<dbReference type="PROSITE" id="PS01134">
    <property type="entry name" value="FTSZ_1"/>
    <property type="match status" value="1"/>
</dbReference>
<evidence type="ECO:0000259" key="8">
    <source>
        <dbReference type="SMART" id="SM00864"/>
    </source>
</evidence>
<dbReference type="PRINTS" id="PR00423">
    <property type="entry name" value="CELLDVISFTSZ"/>
</dbReference>
<reference evidence="10 11" key="1">
    <citation type="submission" date="2017-06" db="EMBL/GenBank/DDBJ databases">
        <title>Complete genome of Francisella halioticida.</title>
        <authorList>
            <person name="Sjodin A."/>
        </authorList>
    </citation>
    <scope>NUCLEOTIDE SEQUENCE [LARGE SCALE GENOMIC DNA]</scope>
    <source>
        <strain evidence="10 11">DSM 23729</strain>
    </source>
</reference>
<feature type="binding site" evidence="4">
    <location>
        <begin position="107"/>
        <end position="109"/>
    </location>
    <ligand>
        <name>GTP</name>
        <dbReference type="ChEBI" id="CHEBI:37565"/>
    </ligand>
</feature>
<dbReference type="PROSITE" id="PS01135">
    <property type="entry name" value="FTSZ_2"/>
    <property type="match status" value="1"/>
</dbReference>
<comment type="subcellular location">
    <subcellularLocation>
        <location evidence="4">Cytoplasm</location>
    </subcellularLocation>
    <text evidence="4">Assembles at midcell at the inner surface of the cytoplasmic membrane.</text>
</comment>
<comment type="similarity">
    <text evidence="1 4 6">Belongs to the FtsZ family.</text>
</comment>
<sequence length="379" mass="39480">MFDFNDSMVSSAIIKVVGVGGGGGNAVQHMCEEVTDVEFFALNTDGQALSKSKVQNVLQIGTNLTKGLGAGANPDVGKRAATEDRAKIEQLLEGADMVFITAGMGGGTGTGGAPVVAEVAKEMGILTVAVVTKPFPFEGPRRMKAAEYGIDELTQHVDSIITVPNEKLLSVLGKGASLLDAFNAANDVLGNAVKGVSELITKPGLINVDFADVRAVMTDMGLAMMGMGQATGENRAREAAEAAISSPLLEDINLDGAKGVIVNITAGMDMSIGEFEEVGEVIRSFISDEAIVIAGTVIDPDMSDSMNVTVVVTGIEKVAMKKGFGVEKKTAPSQGSSFSSKPSTPFVRKEVEVAGSSDSLKLDLDSTDKSDIPSFLRRR</sequence>
<dbReference type="PANTHER" id="PTHR30314:SF3">
    <property type="entry name" value="MITOCHONDRIAL DIVISION PROTEIN FSZA"/>
    <property type="match status" value="1"/>
</dbReference>
<dbReference type="NCBIfam" id="TIGR00065">
    <property type="entry name" value="ftsZ"/>
    <property type="match status" value="1"/>
</dbReference>
<organism evidence="10 11">
    <name type="scientific">Francisella halioticida</name>
    <dbReference type="NCBI Taxonomy" id="549298"/>
    <lineage>
        <taxon>Bacteria</taxon>
        <taxon>Pseudomonadati</taxon>
        <taxon>Pseudomonadota</taxon>
        <taxon>Gammaproteobacteria</taxon>
        <taxon>Thiotrichales</taxon>
        <taxon>Francisellaceae</taxon>
        <taxon>Francisella</taxon>
    </lineage>
</organism>
<gene>
    <name evidence="4" type="primary">ftsZ</name>
    <name evidence="10" type="ORF">CDV26_01560</name>
</gene>
<evidence type="ECO:0000256" key="1">
    <source>
        <dbReference type="ARBA" id="ARBA00009690"/>
    </source>
</evidence>
<dbReference type="RefSeq" id="WP_088771799.1">
    <property type="nucleotide sequence ID" value="NZ_AP023082.1"/>
</dbReference>
<dbReference type="CDD" id="cd02201">
    <property type="entry name" value="FtsZ_type1"/>
    <property type="match status" value="1"/>
</dbReference>
<keyword evidence="3 4" id="KW-0342">GTP-binding</keyword>
<evidence type="ECO:0000313" key="10">
    <source>
        <dbReference type="EMBL" id="ASG67248.1"/>
    </source>
</evidence>
<comment type="subunit">
    <text evidence="4">Homodimer. Polymerizes to form a dynamic ring structure in a strictly GTP-dependent manner. Interacts directly with several other division proteins.</text>
</comment>
<keyword evidence="4 6" id="KW-0131">Cell cycle</keyword>
<dbReference type="InterPro" id="IPR037103">
    <property type="entry name" value="Tubulin/FtsZ-like_C"/>
</dbReference>
<feature type="binding site" evidence="4">
    <location>
        <position position="138"/>
    </location>
    <ligand>
        <name>GTP</name>
        <dbReference type="ChEBI" id="CHEBI:37565"/>
    </ligand>
</feature>
<name>A0ABM6LXI4_9GAMM</name>
<feature type="domain" description="Tubulin/FtsZ 2-layer sandwich" evidence="9">
    <location>
        <begin position="206"/>
        <end position="324"/>
    </location>
</feature>
<feature type="binding site" evidence="4">
    <location>
        <position position="142"/>
    </location>
    <ligand>
        <name>GTP</name>
        <dbReference type="ChEBI" id="CHEBI:37565"/>
    </ligand>
</feature>
<dbReference type="HAMAP" id="MF_00909">
    <property type="entry name" value="FtsZ"/>
    <property type="match status" value="1"/>
</dbReference>
<feature type="binding site" evidence="4">
    <location>
        <begin position="21"/>
        <end position="25"/>
    </location>
    <ligand>
        <name>GTP</name>
        <dbReference type="ChEBI" id="CHEBI:37565"/>
    </ligand>
</feature>
<evidence type="ECO:0000313" key="11">
    <source>
        <dbReference type="Proteomes" id="UP000249910"/>
    </source>
</evidence>